<evidence type="ECO:0000256" key="1">
    <source>
        <dbReference type="SAM" id="MobiDB-lite"/>
    </source>
</evidence>
<proteinExistence type="predicted"/>
<feature type="compositionally biased region" description="Basic and acidic residues" evidence="1">
    <location>
        <begin position="503"/>
        <end position="524"/>
    </location>
</feature>
<evidence type="ECO:0000313" key="2">
    <source>
        <dbReference type="EMBL" id="RJY09123.1"/>
    </source>
</evidence>
<dbReference type="AlphaFoldDB" id="A0A419RTK4"/>
<name>A0A419RTK4_9SPHN</name>
<feature type="compositionally biased region" description="Low complexity" evidence="1">
    <location>
        <begin position="527"/>
        <end position="537"/>
    </location>
</feature>
<reference evidence="2 3" key="1">
    <citation type="journal article" date="2017" name="Int. J. Syst. Evol. Microbiol.">
        <title>Erythrobacter aquimixticola sp. nov., isolated from the junction between the ocean and a freshwater spring.</title>
        <authorList>
            <person name="Park S."/>
            <person name="Jung Y.T."/>
            <person name="Choi S.J."/>
            <person name="Yoon J.H."/>
        </authorList>
    </citation>
    <scope>NUCLEOTIDE SEQUENCE [LARGE SCALE GENOMIC DNA]</scope>
    <source>
        <strain evidence="2 3">JSSK-14</strain>
    </source>
</reference>
<organism evidence="2 3">
    <name type="scientific">Aurantiacibacter aquimixticola</name>
    <dbReference type="NCBI Taxonomy" id="1958945"/>
    <lineage>
        <taxon>Bacteria</taxon>
        <taxon>Pseudomonadati</taxon>
        <taxon>Pseudomonadota</taxon>
        <taxon>Alphaproteobacteria</taxon>
        <taxon>Sphingomonadales</taxon>
        <taxon>Erythrobacteraceae</taxon>
        <taxon>Aurantiacibacter</taxon>
    </lineage>
</organism>
<evidence type="ECO:0000313" key="3">
    <source>
        <dbReference type="Proteomes" id="UP000285232"/>
    </source>
</evidence>
<keyword evidence="3" id="KW-1185">Reference proteome</keyword>
<dbReference type="Proteomes" id="UP000285232">
    <property type="component" value="Unassembled WGS sequence"/>
</dbReference>
<feature type="region of interest" description="Disordered" evidence="1">
    <location>
        <begin position="440"/>
        <end position="543"/>
    </location>
</feature>
<protein>
    <submittedName>
        <fullName evidence="2">Uncharacterized protein</fullName>
    </submittedName>
</protein>
<sequence length="585" mass="65410">MLEDDPHCAYRELLNRTALAIVPDATAEDVEISKRLRRIRTHLKGGASYDKLSQDLQFARNPALVSTHKNKTRKRLSRTVERTTKAAAEATADALAKNLVADQARLELELFDSAEPLAEDVPQSRENPSEDGYNLRYLKRLIGKFSAHDVSRSAVQSAPSYALSIAAELIGWATRDREFEDPQNPIPHLHQVGVFECWRDELSDEEAVWIDRAAALDRTCVMDEVRRVFGIDLPIDYPMSSAALMGMARLADADNPMAKIDWDLHRTAGEKLESNEVAFVQSSLGLDESRRAVAEATVSFLKRRIEDETIRNFELSVPFGHIRLMIDALDPASNETDDWVPRFCEKIQTLAEQLAPVVRSEEVFFALMHAAHEHSFAKVKFNEMDAVKRAGDRHRRNMEALDEALASGLQFKFRSDGMVILEDHPDFHLIAQQPMTRETYMSPASTPCEDEAGVACGSVEETQTELPPEDDKNIQGAGIPFTRTAEREASHDEGSTDRSPPIAREEGAGPRVQTELRDSPRDEVSEAGESASEGNEATSREVDAAFLSDARAVSTEVTILPPIRTHERRQRRQASLFDVNDKDVI</sequence>
<dbReference type="EMBL" id="RAHX01000001">
    <property type="protein sequence ID" value="RJY09123.1"/>
    <property type="molecule type" value="Genomic_DNA"/>
</dbReference>
<feature type="compositionally biased region" description="Basic and acidic residues" evidence="1">
    <location>
        <begin position="484"/>
        <end position="496"/>
    </location>
</feature>
<comment type="caution">
    <text evidence="2">The sequence shown here is derived from an EMBL/GenBank/DDBJ whole genome shotgun (WGS) entry which is preliminary data.</text>
</comment>
<feature type="region of interest" description="Disordered" evidence="1">
    <location>
        <begin position="563"/>
        <end position="585"/>
    </location>
</feature>
<accession>A0A419RTK4</accession>
<gene>
    <name evidence="2" type="ORF">D6201_06890</name>
</gene>